<dbReference type="NCBIfam" id="TIGR01509">
    <property type="entry name" value="HAD-SF-IA-v3"/>
    <property type="match status" value="1"/>
</dbReference>
<protein>
    <submittedName>
        <fullName evidence="2">HAD family hydrolase</fullName>
    </submittedName>
</protein>
<reference evidence="2 3" key="1">
    <citation type="journal article" date="2019" name="Int. J. Syst. Evol. Microbiol.">
        <title>The Global Catalogue of Microorganisms (GCM) 10K type strain sequencing project: providing services to taxonomists for standard genome sequencing and annotation.</title>
        <authorList>
            <consortium name="The Broad Institute Genomics Platform"/>
            <consortium name="The Broad Institute Genome Sequencing Center for Infectious Disease"/>
            <person name="Wu L."/>
            <person name="Ma J."/>
        </authorList>
    </citation>
    <scope>NUCLEOTIDE SEQUENCE [LARGE SCALE GENOMIC DNA]</scope>
    <source>
        <strain evidence="2 3">CGMCC 1.12543</strain>
    </source>
</reference>
<dbReference type="Pfam" id="PF00702">
    <property type="entry name" value="Hydrolase"/>
    <property type="match status" value="1"/>
</dbReference>
<dbReference type="AlphaFoldDB" id="A0ABD5RKK0"/>
<dbReference type="Gene3D" id="3.40.50.1000">
    <property type="entry name" value="HAD superfamily/HAD-like"/>
    <property type="match status" value="1"/>
</dbReference>
<sequence>MNRFRAVLFDMDGVLVDSEPHWQRFWTEEVFGEAERGTPTLDEVTGRNYRESLAELDAEYGFPRSVEHYARRFEDRAEDIYGTTVTQTPGIDALFDAVRSRDRGLGVVSSSPHAWISTVVDRFDLDPLDVVVSAMDLDGPGKPAPAIYEHAAAELGVEPEHCVVVEDSVHGVRAASDAGATVVRFKYDESVPTVDGVDALAEDPTDLRETVLGLLDEE</sequence>
<comment type="caution">
    <text evidence="2">The sequence shown here is derived from an EMBL/GenBank/DDBJ whole genome shotgun (WGS) entry which is preliminary data.</text>
</comment>
<dbReference type="Gene3D" id="1.10.150.240">
    <property type="entry name" value="Putative phosphatase, domain 2"/>
    <property type="match status" value="1"/>
</dbReference>
<dbReference type="Proteomes" id="UP001596099">
    <property type="component" value="Unassembled WGS sequence"/>
</dbReference>
<accession>A0ABD5RKK0</accession>
<proteinExistence type="inferred from homology"/>
<keyword evidence="3" id="KW-1185">Reference proteome</keyword>
<dbReference type="PANTHER" id="PTHR43481:SF4">
    <property type="entry name" value="GLYCEROL-1-PHOSPHATE PHOSPHOHYDROLASE 1-RELATED"/>
    <property type="match status" value="1"/>
</dbReference>
<dbReference type="InterPro" id="IPR023198">
    <property type="entry name" value="PGP-like_dom2"/>
</dbReference>
<dbReference type="InterPro" id="IPR006439">
    <property type="entry name" value="HAD-SF_hydro_IA"/>
</dbReference>
<evidence type="ECO:0000313" key="2">
    <source>
        <dbReference type="EMBL" id="MFC5971046.1"/>
    </source>
</evidence>
<dbReference type="GO" id="GO:0016791">
    <property type="term" value="F:phosphatase activity"/>
    <property type="evidence" value="ECO:0007669"/>
    <property type="project" value="UniProtKB-ARBA"/>
</dbReference>
<dbReference type="InterPro" id="IPR036412">
    <property type="entry name" value="HAD-like_sf"/>
</dbReference>
<evidence type="ECO:0000256" key="1">
    <source>
        <dbReference type="ARBA" id="ARBA00007958"/>
    </source>
</evidence>
<dbReference type="SFLD" id="SFLDG01129">
    <property type="entry name" value="C1.5:_HAD__Beta-PGM__Phosphata"/>
    <property type="match status" value="1"/>
</dbReference>
<dbReference type="EMBL" id="JBHSQH010000001">
    <property type="protein sequence ID" value="MFC5971046.1"/>
    <property type="molecule type" value="Genomic_DNA"/>
</dbReference>
<dbReference type="InterPro" id="IPR051806">
    <property type="entry name" value="HAD-like_SPP"/>
</dbReference>
<gene>
    <name evidence="2" type="ORF">ACFPYI_06835</name>
</gene>
<keyword evidence="2" id="KW-0378">Hydrolase</keyword>
<dbReference type="InterPro" id="IPR023214">
    <property type="entry name" value="HAD_sf"/>
</dbReference>
<dbReference type="SUPFAM" id="SSF56784">
    <property type="entry name" value="HAD-like"/>
    <property type="match status" value="1"/>
</dbReference>
<evidence type="ECO:0000313" key="3">
    <source>
        <dbReference type="Proteomes" id="UP001596099"/>
    </source>
</evidence>
<name>A0ABD5RKK0_9EURY</name>
<organism evidence="2 3">
    <name type="scientific">Halomarina salina</name>
    <dbReference type="NCBI Taxonomy" id="1872699"/>
    <lineage>
        <taxon>Archaea</taxon>
        <taxon>Methanobacteriati</taxon>
        <taxon>Methanobacteriota</taxon>
        <taxon>Stenosarchaea group</taxon>
        <taxon>Halobacteria</taxon>
        <taxon>Halobacteriales</taxon>
        <taxon>Natronomonadaceae</taxon>
        <taxon>Halomarina</taxon>
    </lineage>
</organism>
<dbReference type="SFLD" id="SFLDS00003">
    <property type="entry name" value="Haloacid_Dehalogenase"/>
    <property type="match status" value="1"/>
</dbReference>
<comment type="similarity">
    <text evidence="1">Belongs to the HAD-like hydrolase superfamily.</text>
</comment>
<dbReference type="PANTHER" id="PTHR43481">
    <property type="entry name" value="FRUCTOSE-1-PHOSPHATE PHOSPHATASE"/>
    <property type="match status" value="1"/>
</dbReference>
<dbReference type="RefSeq" id="WP_247413960.1">
    <property type="nucleotide sequence ID" value="NZ_JALLGW010000001.1"/>
</dbReference>